<dbReference type="FunFam" id="3.40.80.10:FF:000001">
    <property type="entry name" value="Peptidoglycan recognition protein 1"/>
    <property type="match status" value="1"/>
</dbReference>
<dbReference type="InterPro" id="IPR006619">
    <property type="entry name" value="PGRP_domain_met/bac"/>
</dbReference>
<evidence type="ECO:0000313" key="8">
    <source>
        <dbReference type="Proteomes" id="UP001566132"/>
    </source>
</evidence>
<dbReference type="EMBL" id="JBDJPC010000008">
    <property type="protein sequence ID" value="KAL1493370.1"/>
    <property type="molecule type" value="Genomic_DNA"/>
</dbReference>
<evidence type="ECO:0000256" key="4">
    <source>
        <dbReference type="ARBA" id="ARBA00057187"/>
    </source>
</evidence>
<protein>
    <recommendedName>
        <fullName evidence="9">Peptidoglycan-recognition protein</fullName>
    </recommendedName>
</protein>
<keyword evidence="2" id="KW-0399">Innate immunity</keyword>
<proteinExistence type="inferred from homology"/>
<dbReference type="InterPro" id="IPR002502">
    <property type="entry name" value="Amidase_domain"/>
</dbReference>
<reference evidence="7 8" key="1">
    <citation type="submission" date="2024-05" db="EMBL/GenBank/DDBJ databases">
        <title>Genetic variation in Jamaican populations of the coffee berry borer (Hypothenemus hampei).</title>
        <authorList>
            <person name="Errbii M."/>
            <person name="Myrie A."/>
        </authorList>
    </citation>
    <scope>NUCLEOTIDE SEQUENCE [LARGE SCALE GENOMIC DNA]</scope>
    <source>
        <strain evidence="7">JA-Hopewell-2020-01-JO</strain>
        <tissue evidence="7">Whole body</tissue>
    </source>
</reference>
<evidence type="ECO:0000256" key="1">
    <source>
        <dbReference type="ARBA" id="ARBA00007553"/>
    </source>
</evidence>
<evidence type="ECO:0000256" key="2">
    <source>
        <dbReference type="ARBA" id="ARBA00022588"/>
    </source>
</evidence>
<dbReference type="PANTHER" id="PTHR11022:SF41">
    <property type="entry name" value="PEPTIDOGLYCAN-RECOGNITION PROTEIN LC-RELATED"/>
    <property type="match status" value="1"/>
</dbReference>
<sequence>MYILVPICIITESTMDPPDIIYRASWGARPALSTNRLYEEPAPFVVLHESAGSFCYHKVSCKAEVQSIQDHQMTIQGWDDIGYNFMIGGEGTIFEGRGWILAGSHITTRMYINNRSIGICLLGKFDDRHPPAAQLMALEALISFGVENGYIKKDYHLIGHRQIKNNNCPGKKMYSVLRLMPHYDPNL</sequence>
<comment type="caution">
    <text evidence="7">The sequence shown here is derived from an EMBL/GenBank/DDBJ whole genome shotgun (WGS) entry which is preliminary data.</text>
</comment>
<organism evidence="7 8">
    <name type="scientific">Hypothenemus hampei</name>
    <name type="common">Coffee berry borer</name>
    <dbReference type="NCBI Taxonomy" id="57062"/>
    <lineage>
        <taxon>Eukaryota</taxon>
        <taxon>Metazoa</taxon>
        <taxon>Ecdysozoa</taxon>
        <taxon>Arthropoda</taxon>
        <taxon>Hexapoda</taxon>
        <taxon>Insecta</taxon>
        <taxon>Pterygota</taxon>
        <taxon>Neoptera</taxon>
        <taxon>Endopterygota</taxon>
        <taxon>Coleoptera</taxon>
        <taxon>Polyphaga</taxon>
        <taxon>Cucujiformia</taxon>
        <taxon>Curculionidae</taxon>
        <taxon>Scolytinae</taxon>
        <taxon>Hypothenemus</taxon>
    </lineage>
</organism>
<evidence type="ECO:0000259" key="6">
    <source>
        <dbReference type="SMART" id="SM00701"/>
    </source>
</evidence>
<dbReference type="SMART" id="SM00644">
    <property type="entry name" value="Ami_2"/>
    <property type="match status" value="1"/>
</dbReference>
<feature type="domain" description="Peptidoglycan recognition protein family" evidence="6">
    <location>
        <begin position="18"/>
        <end position="164"/>
    </location>
</feature>
<dbReference type="Proteomes" id="UP001566132">
    <property type="component" value="Unassembled WGS sequence"/>
</dbReference>
<dbReference type="SUPFAM" id="SSF55846">
    <property type="entry name" value="N-acetylmuramoyl-L-alanine amidase-like"/>
    <property type="match status" value="1"/>
</dbReference>
<dbReference type="PANTHER" id="PTHR11022">
    <property type="entry name" value="PEPTIDOGLYCAN RECOGNITION PROTEIN"/>
    <property type="match status" value="1"/>
</dbReference>
<comment type="function">
    <text evidence="4">Peptidoglycan-recognition protein probably involved in innate immunity by binding to peptidoglycans (PGN) of bacteria and activating the prophenoloxidase (proPO) cascade immune response. Binds to 1,3-beta-D-glucan and PGN.</text>
</comment>
<dbReference type="SMART" id="SM00701">
    <property type="entry name" value="PGRP"/>
    <property type="match status" value="1"/>
</dbReference>
<comment type="similarity">
    <text evidence="1">Belongs to the N-acetylmuramoyl-L-alanine amidase 2 family.</text>
</comment>
<evidence type="ECO:0000256" key="3">
    <source>
        <dbReference type="ARBA" id="ARBA00022859"/>
    </source>
</evidence>
<evidence type="ECO:0000313" key="7">
    <source>
        <dbReference type="EMBL" id="KAL1493370.1"/>
    </source>
</evidence>
<dbReference type="GO" id="GO:0045087">
    <property type="term" value="P:innate immune response"/>
    <property type="evidence" value="ECO:0007669"/>
    <property type="project" value="UniProtKB-KW"/>
</dbReference>
<dbReference type="AlphaFoldDB" id="A0ABD1EFP0"/>
<evidence type="ECO:0008006" key="9">
    <source>
        <dbReference type="Google" id="ProtNLM"/>
    </source>
</evidence>
<feature type="domain" description="N-acetylmuramoyl-L-alanine amidase" evidence="5">
    <location>
        <begin position="31"/>
        <end position="170"/>
    </location>
</feature>
<keyword evidence="8" id="KW-1185">Reference proteome</keyword>
<dbReference type="Pfam" id="PF01510">
    <property type="entry name" value="Amidase_2"/>
    <property type="match status" value="1"/>
</dbReference>
<name>A0ABD1EFP0_HYPHA</name>
<dbReference type="CDD" id="cd06583">
    <property type="entry name" value="PGRP"/>
    <property type="match status" value="1"/>
</dbReference>
<keyword evidence="3" id="KW-0391">Immunity</keyword>
<accession>A0ABD1EFP0</accession>
<gene>
    <name evidence="7" type="ORF">ABEB36_011436</name>
</gene>
<dbReference type="Gene3D" id="3.40.80.10">
    <property type="entry name" value="Peptidoglycan recognition protein-like"/>
    <property type="match status" value="1"/>
</dbReference>
<dbReference type="InterPro" id="IPR015510">
    <property type="entry name" value="PGRP"/>
</dbReference>
<dbReference type="InterPro" id="IPR036505">
    <property type="entry name" value="Amidase/PGRP_sf"/>
</dbReference>
<evidence type="ECO:0000259" key="5">
    <source>
        <dbReference type="SMART" id="SM00644"/>
    </source>
</evidence>